<feature type="compositionally biased region" description="Basic and acidic residues" evidence="1">
    <location>
        <begin position="1"/>
        <end position="10"/>
    </location>
</feature>
<dbReference type="RefSeq" id="WP_136726992.1">
    <property type="nucleotide sequence ID" value="NZ_SUMC01000033.1"/>
</dbReference>
<accession>A0A4U0T655</accession>
<sequence length="61" mass="6379">MNSGRGRDLELPAPAGTLRNNSVRGTRDRVHSLLEAVLSQLPTVGAAQEQLAASTCPAPAR</sequence>
<evidence type="ECO:0000313" key="3">
    <source>
        <dbReference type="Proteomes" id="UP000305778"/>
    </source>
</evidence>
<comment type="caution">
    <text evidence="2">The sequence shown here is derived from an EMBL/GenBank/DDBJ whole genome shotgun (WGS) entry which is preliminary data.</text>
</comment>
<dbReference type="EMBL" id="SUMC01000033">
    <property type="protein sequence ID" value="TKA08215.1"/>
    <property type="molecule type" value="Genomic_DNA"/>
</dbReference>
<gene>
    <name evidence="2" type="ORF">FCI23_29525</name>
</gene>
<protein>
    <submittedName>
        <fullName evidence="2">Uncharacterized protein</fullName>
    </submittedName>
</protein>
<evidence type="ECO:0000256" key="1">
    <source>
        <dbReference type="SAM" id="MobiDB-lite"/>
    </source>
</evidence>
<evidence type="ECO:0000313" key="2">
    <source>
        <dbReference type="EMBL" id="TKA08215.1"/>
    </source>
</evidence>
<dbReference type="AlphaFoldDB" id="A0A4U0T655"/>
<keyword evidence="3" id="KW-1185">Reference proteome</keyword>
<feature type="region of interest" description="Disordered" evidence="1">
    <location>
        <begin position="1"/>
        <end position="22"/>
    </location>
</feature>
<reference evidence="2 3" key="1">
    <citation type="submission" date="2019-04" db="EMBL/GenBank/DDBJ databases">
        <title>Streptomyces oryziradicis sp. nov., a novel actinomycete isolated from rhizosphere soil of rice (Oryza sativa L.).</title>
        <authorList>
            <person name="Li C."/>
        </authorList>
    </citation>
    <scope>NUCLEOTIDE SEQUENCE [LARGE SCALE GENOMIC DNA]</scope>
    <source>
        <strain evidence="2 3">NEAU-C40</strain>
    </source>
</reference>
<name>A0A4U0T655_9ACTN</name>
<organism evidence="2 3">
    <name type="scientific">Actinacidiphila oryziradicis</name>
    <dbReference type="NCBI Taxonomy" id="2571141"/>
    <lineage>
        <taxon>Bacteria</taxon>
        <taxon>Bacillati</taxon>
        <taxon>Actinomycetota</taxon>
        <taxon>Actinomycetes</taxon>
        <taxon>Kitasatosporales</taxon>
        <taxon>Streptomycetaceae</taxon>
        <taxon>Actinacidiphila</taxon>
    </lineage>
</organism>
<proteinExistence type="predicted"/>
<dbReference type="Proteomes" id="UP000305778">
    <property type="component" value="Unassembled WGS sequence"/>
</dbReference>